<dbReference type="PROSITE" id="PS51184">
    <property type="entry name" value="JMJC"/>
    <property type="match status" value="1"/>
</dbReference>
<evidence type="ECO:0000313" key="5">
    <source>
        <dbReference type="EMBL" id="GGL03735.1"/>
    </source>
</evidence>
<reference evidence="5" key="2">
    <citation type="submission" date="2020-09" db="EMBL/GenBank/DDBJ databases">
        <authorList>
            <person name="Sun Q."/>
            <person name="Zhou Y."/>
        </authorList>
    </citation>
    <scope>NUCLEOTIDE SEQUENCE</scope>
    <source>
        <strain evidence="5">CGMCC 4.7299</strain>
    </source>
</reference>
<dbReference type="Pfam" id="PF08007">
    <property type="entry name" value="JmjC_2"/>
    <property type="match status" value="1"/>
</dbReference>
<dbReference type="SMART" id="SM00558">
    <property type="entry name" value="JmjC"/>
    <property type="match status" value="1"/>
</dbReference>
<proteinExistence type="predicted"/>
<name>A0A8J3C1G2_9ACTN</name>
<evidence type="ECO:0000313" key="6">
    <source>
        <dbReference type="Proteomes" id="UP000656042"/>
    </source>
</evidence>
<dbReference type="Proteomes" id="UP000656042">
    <property type="component" value="Unassembled WGS sequence"/>
</dbReference>
<organism evidence="5 6">
    <name type="scientific">Mangrovihabitans endophyticus</name>
    <dbReference type="NCBI Taxonomy" id="1751298"/>
    <lineage>
        <taxon>Bacteria</taxon>
        <taxon>Bacillati</taxon>
        <taxon>Actinomycetota</taxon>
        <taxon>Actinomycetes</taxon>
        <taxon>Micromonosporales</taxon>
        <taxon>Micromonosporaceae</taxon>
        <taxon>Mangrovihabitans</taxon>
    </lineage>
</organism>
<sequence length="416" mass="44815">MTHATPGGPHGRPALARCVAVELEKFAQAHWGHAPLLSRAAELAGPDGFADLLSADAVDELLSRRGLRTPFLRVARQGTVLPAACFTGSGGAGAEVSDQVVDDKVMRLYAEGATLVLQGLHRIWPPLIEFAGRLGAELRQPLQINAYLTPPASQGFATHYDTHDVFVLQVDGTKRWRIHPPVLSDPLERQPWGGRADEVGATAQGEPALDVVLTPGDALYLPRGWLHSAQAQGERSLHLTVGVRALTRYALVEELLALAAEDRRLRAGLPLGLDAGEPDQVEPHLAETVDALRDWLTRADPAQVAARLRERTWPSARPAPIRPLAQLSFAQSLTAADRVTARPGLRWRLDDDGAEHVVLRLTGGTLRFPAFCAAALTTVLDGAVHPVGALPLDDDPDRLVLVRRLLREGLLVPAGD</sequence>
<evidence type="ECO:0000256" key="2">
    <source>
        <dbReference type="ARBA" id="ARBA00022723"/>
    </source>
</evidence>
<dbReference type="AlphaFoldDB" id="A0A8J3C1G2"/>
<evidence type="ECO:0000256" key="3">
    <source>
        <dbReference type="ARBA" id="ARBA00023004"/>
    </source>
</evidence>
<protein>
    <recommendedName>
        <fullName evidence="4">JmjC domain-containing protein</fullName>
    </recommendedName>
</protein>
<dbReference type="InterPro" id="IPR003347">
    <property type="entry name" value="JmjC_dom"/>
</dbReference>
<comment type="cofactor">
    <cofactor evidence="1">
        <name>Fe(2+)</name>
        <dbReference type="ChEBI" id="CHEBI:29033"/>
    </cofactor>
</comment>
<accession>A0A8J3C1G2</accession>
<dbReference type="PANTHER" id="PTHR13096">
    <property type="entry name" value="MINA53 MYC INDUCED NUCLEAR ANTIGEN"/>
    <property type="match status" value="1"/>
</dbReference>
<gene>
    <name evidence="5" type="ORF">GCM10012284_42910</name>
</gene>
<dbReference type="RefSeq" id="WP_189081067.1">
    <property type="nucleotide sequence ID" value="NZ_BMMX01000022.1"/>
</dbReference>
<keyword evidence="6" id="KW-1185">Reference proteome</keyword>
<dbReference type="GO" id="GO:0051864">
    <property type="term" value="F:histone H3K36 demethylase activity"/>
    <property type="evidence" value="ECO:0007669"/>
    <property type="project" value="TreeGrafter"/>
</dbReference>
<reference evidence="5" key="1">
    <citation type="journal article" date="2014" name="Int. J. Syst. Evol. Microbiol.">
        <title>Complete genome sequence of Corynebacterium casei LMG S-19264T (=DSM 44701T), isolated from a smear-ripened cheese.</title>
        <authorList>
            <consortium name="US DOE Joint Genome Institute (JGI-PGF)"/>
            <person name="Walter F."/>
            <person name="Albersmeier A."/>
            <person name="Kalinowski J."/>
            <person name="Ruckert C."/>
        </authorList>
    </citation>
    <scope>NUCLEOTIDE SEQUENCE</scope>
    <source>
        <strain evidence="5">CGMCC 4.7299</strain>
    </source>
</reference>
<evidence type="ECO:0000259" key="4">
    <source>
        <dbReference type="PROSITE" id="PS51184"/>
    </source>
</evidence>
<dbReference type="SUPFAM" id="SSF51197">
    <property type="entry name" value="Clavaminate synthase-like"/>
    <property type="match status" value="1"/>
</dbReference>
<keyword evidence="2" id="KW-0479">Metal-binding</keyword>
<dbReference type="PANTHER" id="PTHR13096:SF9">
    <property type="entry name" value="BIFUNCTIONAL LYSINE-SPECIFIC DEMETHYLASE AND HISTIDYL-HYDROXYLASE"/>
    <property type="match status" value="1"/>
</dbReference>
<comment type="caution">
    <text evidence="5">The sequence shown here is derived from an EMBL/GenBank/DDBJ whole genome shotgun (WGS) entry which is preliminary data.</text>
</comment>
<dbReference type="EMBL" id="BMMX01000022">
    <property type="protein sequence ID" value="GGL03735.1"/>
    <property type="molecule type" value="Genomic_DNA"/>
</dbReference>
<dbReference type="Gene3D" id="2.60.120.650">
    <property type="entry name" value="Cupin"/>
    <property type="match status" value="1"/>
</dbReference>
<evidence type="ECO:0000256" key="1">
    <source>
        <dbReference type="ARBA" id="ARBA00001954"/>
    </source>
</evidence>
<dbReference type="GO" id="GO:0046872">
    <property type="term" value="F:metal ion binding"/>
    <property type="evidence" value="ECO:0007669"/>
    <property type="project" value="UniProtKB-KW"/>
</dbReference>
<dbReference type="InterPro" id="IPR039994">
    <property type="entry name" value="NO66-like"/>
</dbReference>
<feature type="domain" description="JmjC" evidence="4">
    <location>
        <begin position="112"/>
        <end position="260"/>
    </location>
</feature>
<dbReference type="GO" id="GO:0032453">
    <property type="term" value="F:histone H3K4 demethylase activity"/>
    <property type="evidence" value="ECO:0007669"/>
    <property type="project" value="TreeGrafter"/>
</dbReference>
<keyword evidence="3" id="KW-0408">Iron</keyword>